<dbReference type="HOGENOM" id="CLU_095978_2_0_9"/>
<dbReference type="Pfam" id="PF01814">
    <property type="entry name" value="Hemerythrin"/>
    <property type="match status" value="1"/>
</dbReference>
<dbReference type="AlphaFoldDB" id="I4D730"/>
<dbReference type="KEGG" id="dai:Desaci_2672"/>
<organism evidence="2 3">
    <name type="scientific">Desulfosporosinus acidiphilus (strain DSM 22704 / JCM 16185 / SJ4)</name>
    <dbReference type="NCBI Taxonomy" id="646529"/>
    <lineage>
        <taxon>Bacteria</taxon>
        <taxon>Bacillati</taxon>
        <taxon>Bacillota</taxon>
        <taxon>Clostridia</taxon>
        <taxon>Eubacteriales</taxon>
        <taxon>Desulfitobacteriaceae</taxon>
        <taxon>Desulfosporosinus</taxon>
    </lineage>
</organism>
<dbReference type="eggNOG" id="COG3945">
    <property type="taxonomic scope" value="Bacteria"/>
</dbReference>
<dbReference type="CDD" id="cd12108">
    <property type="entry name" value="Hr-like"/>
    <property type="match status" value="1"/>
</dbReference>
<dbReference type="Proteomes" id="UP000002892">
    <property type="component" value="Chromosome"/>
</dbReference>
<dbReference type="GO" id="GO:0005886">
    <property type="term" value="C:plasma membrane"/>
    <property type="evidence" value="ECO:0007669"/>
    <property type="project" value="TreeGrafter"/>
</dbReference>
<feature type="domain" description="Hemerythrin-like" evidence="1">
    <location>
        <begin position="3"/>
        <end position="139"/>
    </location>
</feature>
<gene>
    <name evidence="2" type="ordered locus">Desaci_2672</name>
</gene>
<evidence type="ECO:0000313" key="2">
    <source>
        <dbReference type="EMBL" id="AFM41604.1"/>
    </source>
</evidence>
<sequence>MRPTKELVIEHEAVLTVLQILDEISLRITEGNDININDLETLLDVMKVFVDRCHHGKEEKILFTALESAGIPREGGPVGVMLYEHDNGRRYISGMREAFERVKEGDKQAFKTFAANASDYTALMYAHIDKENNILYQMAETHLSDPMKIKLAQDFSSLQARETGNGSYEKYFKVIEQLKANYLKG</sequence>
<accession>I4D730</accession>
<protein>
    <recommendedName>
        <fullName evidence="1">Hemerythrin-like domain-containing protein</fullName>
    </recommendedName>
</protein>
<keyword evidence="3" id="KW-1185">Reference proteome</keyword>
<name>I4D730_DESAJ</name>
<evidence type="ECO:0000259" key="1">
    <source>
        <dbReference type="Pfam" id="PF01814"/>
    </source>
</evidence>
<evidence type="ECO:0000313" key="3">
    <source>
        <dbReference type="Proteomes" id="UP000002892"/>
    </source>
</evidence>
<dbReference type="PANTHER" id="PTHR39966:SF1">
    <property type="entry name" value="HEMERYTHRIN-LIKE DOMAIN-CONTAINING PROTEIN"/>
    <property type="match status" value="1"/>
</dbReference>
<dbReference type="EMBL" id="CP003639">
    <property type="protein sequence ID" value="AFM41604.1"/>
    <property type="molecule type" value="Genomic_DNA"/>
</dbReference>
<dbReference type="OrthoDB" id="9785474at2"/>
<proteinExistence type="predicted"/>
<dbReference type="STRING" id="646529.Desaci_2672"/>
<dbReference type="PANTHER" id="PTHR39966">
    <property type="entry name" value="BLL2471 PROTEIN-RELATED"/>
    <property type="match status" value="1"/>
</dbReference>
<dbReference type="Gene3D" id="1.20.120.520">
    <property type="entry name" value="nmb1532 protein domain like"/>
    <property type="match status" value="1"/>
</dbReference>
<dbReference type="RefSeq" id="WP_014827600.1">
    <property type="nucleotide sequence ID" value="NC_018068.1"/>
</dbReference>
<dbReference type="InterPro" id="IPR012312">
    <property type="entry name" value="Hemerythrin-like"/>
</dbReference>
<reference evidence="2 3" key="1">
    <citation type="journal article" date="2012" name="J. Bacteriol.">
        <title>Complete genome sequences of Desulfosporosinus orientis DSM765T, Desulfosporosinus youngiae DSM17734T, Desulfosporosinus meridiei DSM13257T, and Desulfosporosinus acidiphilus DSM22704T.</title>
        <authorList>
            <person name="Pester M."/>
            <person name="Brambilla E."/>
            <person name="Alazard D."/>
            <person name="Rattei T."/>
            <person name="Weinmaier T."/>
            <person name="Han J."/>
            <person name="Lucas S."/>
            <person name="Lapidus A."/>
            <person name="Cheng J.F."/>
            <person name="Goodwin L."/>
            <person name="Pitluck S."/>
            <person name="Peters L."/>
            <person name="Ovchinnikova G."/>
            <person name="Teshima H."/>
            <person name="Detter J.C."/>
            <person name="Han C.S."/>
            <person name="Tapia R."/>
            <person name="Land M.L."/>
            <person name="Hauser L."/>
            <person name="Kyrpides N.C."/>
            <person name="Ivanova N.N."/>
            <person name="Pagani I."/>
            <person name="Huntmann M."/>
            <person name="Wei C.L."/>
            <person name="Davenport K.W."/>
            <person name="Daligault H."/>
            <person name="Chain P.S."/>
            <person name="Chen A."/>
            <person name="Mavromatis K."/>
            <person name="Markowitz V."/>
            <person name="Szeto E."/>
            <person name="Mikhailova N."/>
            <person name="Pati A."/>
            <person name="Wagner M."/>
            <person name="Woyke T."/>
            <person name="Ollivier B."/>
            <person name="Klenk H.P."/>
            <person name="Spring S."/>
            <person name="Loy A."/>
        </authorList>
    </citation>
    <scope>NUCLEOTIDE SEQUENCE [LARGE SCALE GENOMIC DNA]</scope>
    <source>
        <strain evidence="3">DSM 22704 / JCM 16185 / SJ4</strain>
    </source>
</reference>